<accession>A0ABT4S8E0</accession>
<dbReference type="PROSITE" id="PS51257">
    <property type="entry name" value="PROKAR_LIPOPROTEIN"/>
    <property type="match status" value="1"/>
</dbReference>
<evidence type="ECO:0000313" key="6">
    <source>
        <dbReference type="Proteomes" id="UP001144036"/>
    </source>
</evidence>
<dbReference type="Gene3D" id="3.40.50.2300">
    <property type="match status" value="2"/>
</dbReference>
<feature type="chain" id="PRO_5045760774" evidence="3">
    <location>
        <begin position="28"/>
        <end position="409"/>
    </location>
</feature>
<comment type="similarity">
    <text evidence="1">Belongs to the leucine-binding protein family.</text>
</comment>
<dbReference type="Proteomes" id="UP001144036">
    <property type="component" value="Unassembled WGS sequence"/>
</dbReference>
<organism evidence="5 6">
    <name type="scientific">Nonomuraea corallina</name>
    <dbReference type="NCBI Taxonomy" id="2989783"/>
    <lineage>
        <taxon>Bacteria</taxon>
        <taxon>Bacillati</taxon>
        <taxon>Actinomycetota</taxon>
        <taxon>Actinomycetes</taxon>
        <taxon>Streptosporangiales</taxon>
        <taxon>Streptosporangiaceae</taxon>
        <taxon>Nonomuraea</taxon>
    </lineage>
</organism>
<evidence type="ECO:0000256" key="3">
    <source>
        <dbReference type="SAM" id="SignalP"/>
    </source>
</evidence>
<keyword evidence="6" id="KW-1185">Reference proteome</keyword>
<protein>
    <submittedName>
        <fullName evidence="5">ABC transporter substrate-binding protein</fullName>
    </submittedName>
</protein>
<dbReference type="SUPFAM" id="SSF53822">
    <property type="entry name" value="Periplasmic binding protein-like I"/>
    <property type="match status" value="1"/>
</dbReference>
<gene>
    <name evidence="5" type="ORF">OUY22_08410</name>
</gene>
<comment type="caution">
    <text evidence="5">The sequence shown here is derived from an EMBL/GenBank/DDBJ whole genome shotgun (WGS) entry which is preliminary data.</text>
</comment>
<dbReference type="InterPro" id="IPR028082">
    <property type="entry name" value="Peripla_BP_I"/>
</dbReference>
<proteinExistence type="inferred from homology"/>
<sequence length="409" mass="42178">MRPRRFTLTALPALLTALAVVGCSSQAAAPAGGDAAAAAVQGVTDDTFTIGTTLPLSGGAATSGKGFEAGLKAAVKEINDKGGLRGRQVNLVVLDDGFEAARSVANIRRLGDQEKVFAVVSPAGSANIPGSYPYLAQKGMPLFAPVLPPDPKQDSVFLLGTSQRDQARVIVDFLAGKGVKKVAVIGQDNELGHAIRDGVKEEAATVGVEVVANETTEPNSTEVSSAVLKVREAKPDAIVLGTDNTQSALIMKAVDELGWEPAIMGTSSTVTTGSAGTVGPAGAAAKGIYGTFISELPTSESPEAVAWRTVQQAVAPDQVGSAYALQAYASTKIFFEIVTRMGDDLTWANFQKTAESLKGHESGIYPPITFGPAADGGHVGTTGAKVAEWDGSAWKLVSEDWLEPGKIVS</sequence>
<reference evidence="5" key="1">
    <citation type="submission" date="2022-11" db="EMBL/GenBank/DDBJ databases">
        <title>Nonomuraea corallina sp. nov., a new species of the genus Nonomuraea isolated from sea side sediment in Thai sea.</title>
        <authorList>
            <person name="Ngamcharungchit C."/>
            <person name="Matsumoto A."/>
            <person name="Suriyachadkun C."/>
            <person name="Panbangred W."/>
            <person name="Inahashi Y."/>
            <person name="Intra B."/>
        </authorList>
    </citation>
    <scope>NUCLEOTIDE SEQUENCE</scope>
    <source>
        <strain evidence="5">MCN248</strain>
    </source>
</reference>
<evidence type="ECO:0000313" key="5">
    <source>
        <dbReference type="EMBL" id="MDA0633439.1"/>
    </source>
</evidence>
<feature type="signal peptide" evidence="3">
    <location>
        <begin position="1"/>
        <end position="27"/>
    </location>
</feature>
<keyword evidence="2 3" id="KW-0732">Signal</keyword>
<dbReference type="RefSeq" id="WP_270154246.1">
    <property type="nucleotide sequence ID" value="NZ_JAPNNL010000021.1"/>
</dbReference>
<name>A0ABT4S8E0_9ACTN</name>
<evidence type="ECO:0000259" key="4">
    <source>
        <dbReference type="Pfam" id="PF13458"/>
    </source>
</evidence>
<dbReference type="CDD" id="cd06343">
    <property type="entry name" value="PBP1_ABC_ligand_binding-like"/>
    <property type="match status" value="1"/>
</dbReference>
<dbReference type="EMBL" id="JAPNNL010000021">
    <property type="protein sequence ID" value="MDA0633439.1"/>
    <property type="molecule type" value="Genomic_DNA"/>
</dbReference>
<evidence type="ECO:0000256" key="2">
    <source>
        <dbReference type="ARBA" id="ARBA00022729"/>
    </source>
</evidence>
<evidence type="ECO:0000256" key="1">
    <source>
        <dbReference type="ARBA" id="ARBA00010062"/>
    </source>
</evidence>
<dbReference type="InterPro" id="IPR028081">
    <property type="entry name" value="Leu-bd"/>
</dbReference>
<dbReference type="PANTHER" id="PTHR47235">
    <property type="entry name" value="BLR6548 PROTEIN"/>
    <property type="match status" value="1"/>
</dbReference>
<feature type="domain" description="Leucine-binding protein" evidence="4">
    <location>
        <begin position="48"/>
        <end position="390"/>
    </location>
</feature>
<dbReference type="Pfam" id="PF13458">
    <property type="entry name" value="Peripla_BP_6"/>
    <property type="match status" value="1"/>
</dbReference>
<dbReference type="PANTHER" id="PTHR47235:SF1">
    <property type="entry name" value="BLR6548 PROTEIN"/>
    <property type="match status" value="1"/>
</dbReference>